<dbReference type="RefSeq" id="WP_054342093.1">
    <property type="nucleotide sequence ID" value="NZ_FTOE01000009.1"/>
</dbReference>
<gene>
    <name evidence="2" type="ORF">SAMN05421760_10931</name>
</gene>
<dbReference type="Proteomes" id="UP000185999">
    <property type="component" value="Unassembled WGS sequence"/>
</dbReference>
<name>A0A1N7NDG9_9GAMM</name>
<proteinExistence type="predicted"/>
<dbReference type="EMBL" id="FTOE01000009">
    <property type="protein sequence ID" value="SIS96394.1"/>
    <property type="molecule type" value="Genomic_DNA"/>
</dbReference>
<protein>
    <submittedName>
        <fullName evidence="2">Uncharacterized protein</fullName>
    </submittedName>
</protein>
<feature type="region of interest" description="Disordered" evidence="1">
    <location>
        <begin position="57"/>
        <end position="82"/>
    </location>
</feature>
<dbReference type="OrthoDB" id="6089021at2"/>
<keyword evidence="3" id="KW-1185">Reference proteome</keyword>
<evidence type="ECO:0000256" key="1">
    <source>
        <dbReference type="SAM" id="MobiDB-lite"/>
    </source>
</evidence>
<feature type="compositionally biased region" description="Basic and acidic residues" evidence="1">
    <location>
        <begin position="57"/>
        <end position="69"/>
    </location>
</feature>
<evidence type="ECO:0000313" key="3">
    <source>
        <dbReference type="Proteomes" id="UP000185999"/>
    </source>
</evidence>
<dbReference type="AlphaFoldDB" id="A0A1N7NDG9"/>
<organism evidence="2 3">
    <name type="scientific">Neptunomonas antarctica</name>
    <dbReference type="NCBI Taxonomy" id="619304"/>
    <lineage>
        <taxon>Bacteria</taxon>
        <taxon>Pseudomonadati</taxon>
        <taxon>Pseudomonadota</taxon>
        <taxon>Gammaproteobacteria</taxon>
        <taxon>Oceanospirillales</taxon>
        <taxon>Oceanospirillaceae</taxon>
        <taxon>Neptunomonas</taxon>
    </lineage>
</organism>
<accession>A0A1N7NDG9</accession>
<reference evidence="3" key="1">
    <citation type="submission" date="2017-01" db="EMBL/GenBank/DDBJ databases">
        <authorList>
            <person name="Varghese N."/>
            <person name="Submissions S."/>
        </authorList>
    </citation>
    <scope>NUCLEOTIDE SEQUENCE [LARGE SCALE GENOMIC DNA]</scope>
    <source>
        <strain evidence="3">DSM 22306</strain>
    </source>
</reference>
<evidence type="ECO:0000313" key="2">
    <source>
        <dbReference type="EMBL" id="SIS96394.1"/>
    </source>
</evidence>
<sequence length="104" mass="12300">MKLVKNLTDNGIRFYWIDESEDRLSPELATLQLAKEWRIQTLFNTYKAVERRSSIIDRRSDSNKRERISKNHHSLQSNPQGRRVADRVVEVYIDLAKKQLQALC</sequence>